<reference evidence="3" key="1">
    <citation type="journal article" date="2018" name="Nat. Commun.">
        <title>Diversity and evolution of the emerging Pandoraviridae family.</title>
        <authorList>
            <person name="Legendre M."/>
            <person name="Fabre E."/>
            <person name="Poirot O."/>
            <person name="Jeudy S."/>
            <person name="Lartigue A."/>
            <person name="Alempic J.M."/>
            <person name="Beucher L."/>
            <person name="Philippe N."/>
            <person name="Bertaux L."/>
            <person name="Christo-Foroux E."/>
            <person name="Labadie K."/>
            <person name="Coute Y."/>
            <person name="Abergel C."/>
            <person name="Claverie J.M."/>
        </authorList>
    </citation>
    <scope>NUCLEOTIDE SEQUENCE [LARGE SCALE GENOMIC DNA]</scope>
    <source>
        <strain evidence="3">Quercus</strain>
    </source>
</reference>
<dbReference type="PANTHER" id="PTHR48070:SF6">
    <property type="entry name" value="ESTERASE OVCA2"/>
    <property type="match status" value="1"/>
</dbReference>
<evidence type="ECO:0000313" key="3">
    <source>
        <dbReference type="EMBL" id="AVK74886.1"/>
    </source>
</evidence>
<feature type="domain" description="Serine hydrolase" evidence="2">
    <location>
        <begin position="13"/>
        <end position="202"/>
    </location>
</feature>
<accession>A0A2U7U8Y3</accession>
<evidence type="ECO:0000259" key="2">
    <source>
        <dbReference type="Pfam" id="PF03959"/>
    </source>
</evidence>
<proteinExistence type="predicted"/>
<dbReference type="PANTHER" id="PTHR48070">
    <property type="entry name" value="ESTERASE OVCA2"/>
    <property type="match status" value="1"/>
</dbReference>
<organism evidence="3">
    <name type="scientific">Pandoravirus quercus</name>
    <dbReference type="NCBI Taxonomy" id="2107709"/>
    <lineage>
        <taxon>Viruses</taxon>
        <taxon>Pandoravirus</taxon>
    </lineage>
</organism>
<dbReference type="RefSeq" id="YP_009483155.1">
    <property type="nucleotide sequence ID" value="NC_037667.1"/>
</dbReference>
<protein>
    <submittedName>
        <fullName evidence="3">Carboxylic ester hydrolase</fullName>
    </submittedName>
</protein>
<dbReference type="SUPFAM" id="SSF53474">
    <property type="entry name" value="alpha/beta-Hydrolases"/>
    <property type="match status" value="1"/>
</dbReference>
<dbReference type="InterPro" id="IPR029058">
    <property type="entry name" value="AB_hydrolase_fold"/>
</dbReference>
<dbReference type="InterPro" id="IPR005645">
    <property type="entry name" value="FSH-like_dom"/>
</dbReference>
<name>A0A2U7U8Y3_9VIRU</name>
<dbReference type="KEGG" id="vg:36844027"/>
<dbReference type="GeneID" id="36844027"/>
<dbReference type="Pfam" id="PF03959">
    <property type="entry name" value="FSH1"/>
    <property type="match status" value="1"/>
</dbReference>
<sequence length="219" mass="23319">MEADDARRAAKAEITVLALHGYGQTNDDLARPLLRLLKARPGQTPLRTVFPTAPVALAQTSDTVVRQGRAWWTRPTMGLYDAFSYREFDESCAAVSAALDGLNVDVVLGFSQGAVMATLLLQTGALPGCRCAILIGASGVQDPAMAALPRVGPDVPALLMHGTKDTLCGMDDARRLAAAYTNVRYATHRWGHVVPSDTASRDAVLAFVAESMAHPCSIE</sequence>
<dbReference type="Gene3D" id="3.40.50.1820">
    <property type="entry name" value="alpha/beta hydrolase"/>
    <property type="match status" value="1"/>
</dbReference>
<dbReference type="Proteomes" id="UP000248852">
    <property type="component" value="Segment"/>
</dbReference>
<gene>
    <name evidence="3" type="ORF">pqer_cds_464</name>
</gene>
<keyword evidence="1 3" id="KW-0378">Hydrolase</keyword>
<evidence type="ECO:0000256" key="1">
    <source>
        <dbReference type="ARBA" id="ARBA00022801"/>
    </source>
</evidence>
<dbReference type="InterPro" id="IPR050593">
    <property type="entry name" value="LovG"/>
</dbReference>
<dbReference type="GO" id="GO:0016787">
    <property type="term" value="F:hydrolase activity"/>
    <property type="evidence" value="ECO:0007669"/>
    <property type="project" value="UniProtKB-KW"/>
</dbReference>
<dbReference type="EMBL" id="MG011689">
    <property type="protein sequence ID" value="AVK74886.1"/>
    <property type="molecule type" value="Genomic_DNA"/>
</dbReference>